<dbReference type="EMBL" id="MZMT01000049">
    <property type="protein sequence ID" value="PIO42863.1"/>
    <property type="molecule type" value="Genomic_DNA"/>
</dbReference>
<organism evidence="2 3">
    <name type="scientific">Phyllobacterium zundukense</name>
    <dbReference type="NCBI Taxonomy" id="1867719"/>
    <lineage>
        <taxon>Bacteria</taxon>
        <taxon>Pseudomonadati</taxon>
        <taxon>Pseudomonadota</taxon>
        <taxon>Alphaproteobacteria</taxon>
        <taxon>Hyphomicrobiales</taxon>
        <taxon>Phyllobacteriaceae</taxon>
        <taxon>Phyllobacterium</taxon>
    </lineage>
</organism>
<name>A0A2N9VTP5_9HYPH</name>
<keyword evidence="3" id="KW-1185">Reference proteome</keyword>
<keyword evidence="2" id="KW-0378">Hydrolase</keyword>
<dbReference type="PANTHER" id="PTHR13136">
    <property type="entry name" value="TESTIS DEVELOPMENT PROTEIN PRTD"/>
    <property type="match status" value="1"/>
</dbReference>
<comment type="caution">
    <text evidence="2">The sequence shown here is derived from an EMBL/GenBank/DDBJ whole genome shotgun (WGS) entry which is preliminary data.</text>
</comment>
<evidence type="ECO:0000313" key="2">
    <source>
        <dbReference type="EMBL" id="PIO42863.1"/>
    </source>
</evidence>
<dbReference type="RefSeq" id="WP_100000591.1">
    <property type="nucleotide sequence ID" value="NZ_CP017940.1"/>
</dbReference>
<dbReference type="Proteomes" id="UP000232163">
    <property type="component" value="Unassembled WGS sequence"/>
</dbReference>
<dbReference type="KEGG" id="pht:BLM14_17430"/>
<dbReference type="PANTHER" id="PTHR13136:SF11">
    <property type="entry name" value="TESTIS-EXPRESSED PROTEIN 30"/>
    <property type="match status" value="1"/>
</dbReference>
<accession>A0A2N9VTP5</accession>
<gene>
    <name evidence="2" type="ORF">B5P45_20660</name>
</gene>
<evidence type="ECO:0000313" key="3">
    <source>
        <dbReference type="Proteomes" id="UP000232163"/>
    </source>
</evidence>
<sequence length="226" mass="24487">MHERFLFNGADNAPVTILLAHGAGAPMDSVSMDLTAKALAAAGFRVVRFEFGYMAARRTSEGRKPPPRAEMLNPEYMTAVAELGATGPLLIGGKSMGGRVASMIADDLHSAGKVAGLLCLGYPFHPPGKPEQLRTKHLAGLKTPTLICQGTRDEFGTREDVLGYKLSDKIELLWLDDGDHDLRPRKRISGLTAADHLRTVAETVTAWVDRLTMQPSQRPRPSTSTL</sequence>
<protein>
    <submittedName>
        <fullName evidence="2">Alpha/beta hydrolase</fullName>
    </submittedName>
</protein>
<dbReference type="OrthoDB" id="652634at2"/>
<dbReference type="InterPro" id="IPR026555">
    <property type="entry name" value="NSL3/Tex30"/>
</dbReference>
<dbReference type="Pfam" id="PF20408">
    <property type="entry name" value="Abhydrolase_11"/>
    <property type="match status" value="1"/>
</dbReference>
<proteinExistence type="predicted"/>
<dbReference type="InterPro" id="IPR029058">
    <property type="entry name" value="AB_hydrolase_fold"/>
</dbReference>
<dbReference type="InterPro" id="IPR046879">
    <property type="entry name" value="KANL3/Tex30_Abhydrolase"/>
</dbReference>
<dbReference type="SUPFAM" id="SSF53474">
    <property type="entry name" value="alpha/beta-Hydrolases"/>
    <property type="match status" value="1"/>
</dbReference>
<evidence type="ECO:0000259" key="1">
    <source>
        <dbReference type="Pfam" id="PF20408"/>
    </source>
</evidence>
<reference evidence="2 3" key="1">
    <citation type="journal article" date="2017" name="Int J Environ Stud">
        <title>Does the Miocene-Pliocene relict legume Oxytropis triphylla form nitrogen-fixing nodules with a combination of bacterial strains?</title>
        <authorList>
            <person name="Safronova V."/>
            <person name="Belimov A."/>
            <person name="Sazanova A."/>
            <person name="Kuznetsova I."/>
            <person name="Popova J."/>
            <person name="Andronov E."/>
            <person name="Verkhozina A."/>
            <person name="Tikhonovich I."/>
        </authorList>
    </citation>
    <scope>NUCLEOTIDE SEQUENCE [LARGE SCALE GENOMIC DNA]</scope>
    <source>
        <strain evidence="2 3">Tri-38</strain>
    </source>
</reference>
<dbReference type="AlphaFoldDB" id="A0A2N9VTP5"/>
<feature type="domain" description="KANL3/Tex30 alpha/beta hydrolase-like" evidence="1">
    <location>
        <begin position="15"/>
        <end position="208"/>
    </location>
</feature>
<dbReference type="Gene3D" id="3.40.50.1820">
    <property type="entry name" value="alpha/beta hydrolase"/>
    <property type="match status" value="1"/>
</dbReference>
<dbReference type="GO" id="GO:0016787">
    <property type="term" value="F:hydrolase activity"/>
    <property type="evidence" value="ECO:0007669"/>
    <property type="project" value="UniProtKB-KW"/>
</dbReference>